<dbReference type="AlphaFoldDB" id="A0A9P8IGU5"/>
<organism evidence="1 2">
    <name type="scientific">Trichoglossum hirsutum</name>
    <dbReference type="NCBI Taxonomy" id="265104"/>
    <lineage>
        <taxon>Eukaryota</taxon>
        <taxon>Fungi</taxon>
        <taxon>Dikarya</taxon>
        <taxon>Ascomycota</taxon>
        <taxon>Pezizomycotina</taxon>
        <taxon>Geoglossomycetes</taxon>
        <taxon>Geoglossales</taxon>
        <taxon>Geoglossaceae</taxon>
        <taxon>Trichoglossum</taxon>
    </lineage>
</organism>
<keyword evidence="2" id="KW-1185">Reference proteome</keyword>
<accession>A0A9P8IGU5</accession>
<sequence length="252" mass="29063">MNPDSVLKKTLDARGMTYRELKELFDIDINWYRIYQEPWELESEPHEVPVRLRKLPLLTAHKGNNLHNLKFVLYDKFLEATVRIAADTMLVQSCLLLAADSTRESPKGTINPRIGDQSNKIKLYPELEISIEVTDHRTGKPITVQERADWAFGYGAKRENVGSFLSAIKAKQRSEYSEGEIQLLAYLCILLQQSRLYNIYYGDKDLKMVFNFIMNLFEVTMENTSNATLTKPGMVKGKEVEEFQEEMWGDGV</sequence>
<reference evidence="1" key="1">
    <citation type="submission" date="2021-03" db="EMBL/GenBank/DDBJ databases">
        <title>Comparative genomics and phylogenomic investigation of the class Geoglossomycetes provide insights into ecological specialization and systematics.</title>
        <authorList>
            <person name="Melie T."/>
            <person name="Pirro S."/>
            <person name="Miller A.N."/>
            <person name="Quandt A."/>
        </authorList>
    </citation>
    <scope>NUCLEOTIDE SEQUENCE</scope>
    <source>
        <strain evidence="1">CAQ_001_2017</strain>
    </source>
</reference>
<proteinExistence type="predicted"/>
<gene>
    <name evidence="1" type="ORF">GP486_006748</name>
</gene>
<name>A0A9P8IGU5_9PEZI</name>
<evidence type="ECO:0000313" key="2">
    <source>
        <dbReference type="Proteomes" id="UP000750711"/>
    </source>
</evidence>
<dbReference type="Proteomes" id="UP000750711">
    <property type="component" value="Unassembled WGS sequence"/>
</dbReference>
<protein>
    <submittedName>
        <fullName evidence="1">Uncharacterized protein</fullName>
    </submittedName>
</protein>
<comment type="caution">
    <text evidence="1">The sequence shown here is derived from an EMBL/GenBank/DDBJ whole genome shotgun (WGS) entry which is preliminary data.</text>
</comment>
<evidence type="ECO:0000313" key="1">
    <source>
        <dbReference type="EMBL" id="KAH0553060.1"/>
    </source>
</evidence>
<dbReference type="EMBL" id="JAGHQM010001620">
    <property type="protein sequence ID" value="KAH0553060.1"/>
    <property type="molecule type" value="Genomic_DNA"/>
</dbReference>